<name>A0AAN5DEQ0_9BILA</name>
<feature type="non-terminal residue" evidence="2">
    <location>
        <position position="1"/>
    </location>
</feature>
<dbReference type="EMBL" id="BTRK01000006">
    <property type="protein sequence ID" value="GMR60474.1"/>
    <property type="molecule type" value="Genomic_DNA"/>
</dbReference>
<evidence type="ECO:0000313" key="2">
    <source>
        <dbReference type="EMBL" id="GMR60474.1"/>
    </source>
</evidence>
<dbReference type="AlphaFoldDB" id="A0AAN5DEQ0"/>
<protein>
    <submittedName>
        <fullName evidence="2">Uncharacterized protein</fullName>
    </submittedName>
</protein>
<dbReference type="EMBL" id="BTRK01000006">
    <property type="protein sequence ID" value="GMR60473.1"/>
    <property type="molecule type" value="Genomic_DNA"/>
</dbReference>
<sequence length="98" mass="10935">KERGMTICGLAESSERQSISRSRKQRILMLERTDALIYATSMKNAWPICTSLTGINAFSVRTMSKLLEWTAIIIMSGSSSIRRARPLVTSMNVPLEGK</sequence>
<comment type="caution">
    <text evidence="2">The sequence shown here is derived from an EMBL/GenBank/DDBJ whole genome shotgun (WGS) entry which is preliminary data.</text>
</comment>
<accession>A0AAN5DEQ0</accession>
<dbReference type="Proteomes" id="UP001328107">
    <property type="component" value="Unassembled WGS sequence"/>
</dbReference>
<gene>
    <name evidence="1" type="ORF">PMAYCL1PPCAC_30668</name>
    <name evidence="2" type="ORF">PMAYCL1PPCAC_30669</name>
</gene>
<keyword evidence="3" id="KW-1185">Reference proteome</keyword>
<reference evidence="2" key="2">
    <citation type="submission" date="2023-06" db="EMBL/GenBank/DDBJ databases">
        <title>Genome assembly of Pristionchus species.</title>
        <authorList>
            <person name="Yoshida K."/>
            <person name="Sommer R.J."/>
        </authorList>
    </citation>
    <scope>NUCLEOTIDE SEQUENCE</scope>
    <source>
        <strain evidence="2">RS5460</strain>
    </source>
</reference>
<evidence type="ECO:0000313" key="1">
    <source>
        <dbReference type="EMBL" id="GMR60473.1"/>
    </source>
</evidence>
<organism evidence="2 3">
    <name type="scientific">Pristionchus mayeri</name>
    <dbReference type="NCBI Taxonomy" id="1317129"/>
    <lineage>
        <taxon>Eukaryota</taxon>
        <taxon>Metazoa</taxon>
        <taxon>Ecdysozoa</taxon>
        <taxon>Nematoda</taxon>
        <taxon>Chromadorea</taxon>
        <taxon>Rhabditida</taxon>
        <taxon>Rhabditina</taxon>
        <taxon>Diplogasteromorpha</taxon>
        <taxon>Diplogasteroidea</taxon>
        <taxon>Neodiplogasteridae</taxon>
        <taxon>Pristionchus</taxon>
    </lineage>
</organism>
<proteinExistence type="predicted"/>
<evidence type="ECO:0000313" key="3">
    <source>
        <dbReference type="Proteomes" id="UP001328107"/>
    </source>
</evidence>
<reference evidence="3" key="1">
    <citation type="submission" date="2022-10" db="EMBL/GenBank/DDBJ databases">
        <title>Genome assembly of Pristionchus species.</title>
        <authorList>
            <person name="Yoshida K."/>
            <person name="Sommer R.J."/>
        </authorList>
    </citation>
    <scope>NUCLEOTIDE SEQUENCE [LARGE SCALE GENOMIC DNA]</scope>
    <source>
        <strain evidence="1 3">RS5460</strain>
    </source>
</reference>